<gene>
    <name evidence="2" type="ORF">NHX12_004989</name>
</gene>
<evidence type="ECO:0000256" key="1">
    <source>
        <dbReference type="SAM" id="MobiDB-lite"/>
    </source>
</evidence>
<evidence type="ECO:0000313" key="3">
    <source>
        <dbReference type="Proteomes" id="UP001148018"/>
    </source>
</evidence>
<keyword evidence="3" id="KW-1185">Reference proteome</keyword>
<dbReference type="OrthoDB" id="6761011at2759"/>
<sequence>MMPLGGWNPDRPTAPGCHPCPDRHLLPQFPPPGRNPAEFQGPGPFPALTPGPPWREPEPCSVVMRGRPTLLRGEEDGRSWRQRLRRSLNFPGIVEGRHSMLSLDQAADIAEWKQRFGDVFSPVPGRTLLIDH</sequence>
<evidence type="ECO:0000313" key="2">
    <source>
        <dbReference type="EMBL" id="KAJ3595686.1"/>
    </source>
</evidence>
<feature type="region of interest" description="Disordered" evidence="1">
    <location>
        <begin position="1"/>
        <end position="59"/>
    </location>
</feature>
<comment type="caution">
    <text evidence="2">The sequence shown here is derived from an EMBL/GenBank/DDBJ whole genome shotgun (WGS) entry which is preliminary data.</text>
</comment>
<accession>A0A9Q0DW91</accession>
<dbReference type="Proteomes" id="UP001148018">
    <property type="component" value="Unassembled WGS sequence"/>
</dbReference>
<dbReference type="AlphaFoldDB" id="A0A9Q0DW91"/>
<protein>
    <submittedName>
        <fullName evidence="2">Uncharacterized protein</fullName>
    </submittedName>
</protein>
<proteinExistence type="predicted"/>
<reference evidence="2" key="1">
    <citation type="submission" date="2022-07" db="EMBL/GenBank/DDBJ databases">
        <title>Chromosome-level genome of Muraenolepis orangiensis.</title>
        <authorList>
            <person name="Kim J."/>
        </authorList>
    </citation>
    <scope>NUCLEOTIDE SEQUENCE</scope>
    <source>
        <strain evidence="2">KU_S4_2022</strain>
        <tissue evidence="2">Muscle</tissue>
    </source>
</reference>
<feature type="compositionally biased region" description="Pro residues" evidence="1">
    <location>
        <begin position="43"/>
        <end position="54"/>
    </location>
</feature>
<organism evidence="2 3">
    <name type="scientific">Muraenolepis orangiensis</name>
    <name type="common">Patagonian moray cod</name>
    <dbReference type="NCBI Taxonomy" id="630683"/>
    <lineage>
        <taxon>Eukaryota</taxon>
        <taxon>Metazoa</taxon>
        <taxon>Chordata</taxon>
        <taxon>Craniata</taxon>
        <taxon>Vertebrata</taxon>
        <taxon>Euteleostomi</taxon>
        <taxon>Actinopterygii</taxon>
        <taxon>Neopterygii</taxon>
        <taxon>Teleostei</taxon>
        <taxon>Neoteleostei</taxon>
        <taxon>Acanthomorphata</taxon>
        <taxon>Zeiogadaria</taxon>
        <taxon>Gadariae</taxon>
        <taxon>Gadiformes</taxon>
        <taxon>Muraenolepidoidei</taxon>
        <taxon>Muraenolepididae</taxon>
        <taxon>Muraenolepis</taxon>
    </lineage>
</organism>
<dbReference type="EMBL" id="JANIIK010000111">
    <property type="protein sequence ID" value="KAJ3595686.1"/>
    <property type="molecule type" value="Genomic_DNA"/>
</dbReference>
<name>A0A9Q0DW91_9TELE</name>